<sequence>SFSPHCTPALLLLLGPLSFLTLPCLHSRRVLDTVVSEPGPGLPWYSRVVYVDDQVTYVYTSGMQRAKPRTVWMTQNESPEFWDMMTWRAQRLQKWYNASLNTLSQLYNQGEGE</sequence>
<dbReference type="Ensembl" id="ENSTMTT00000009220.1">
    <property type="protein sequence ID" value="ENSTMTP00000008917.1"/>
    <property type="gene ID" value="ENSTMTG00000006521.1"/>
</dbReference>
<dbReference type="GeneTree" id="ENSGT00990000211507"/>
<dbReference type="GO" id="GO:0005615">
    <property type="term" value="C:extracellular space"/>
    <property type="evidence" value="ECO:0007669"/>
    <property type="project" value="TreeGrafter"/>
</dbReference>
<keyword evidence="7" id="KW-0472">Membrane</keyword>
<dbReference type="Proteomes" id="UP000472274">
    <property type="component" value="Unplaced"/>
</dbReference>
<evidence type="ECO:0000256" key="6">
    <source>
        <dbReference type="ARBA" id="ARBA00022989"/>
    </source>
</evidence>
<evidence type="ECO:0000256" key="4">
    <source>
        <dbReference type="ARBA" id="ARBA00022729"/>
    </source>
</evidence>
<dbReference type="InterPro" id="IPR011162">
    <property type="entry name" value="MHC_I/II-like_Ag-recog"/>
</dbReference>
<dbReference type="SUPFAM" id="SSF54452">
    <property type="entry name" value="MHC antigen-recognition domain"/>
    <property type="match status" value="1"/>
</dbReference>
<keyword evidence="6" id="KW-1133">Transmembrane helix</keyword>
<protein>
    <recommendedName>
        <fullName evidence="11">MHC class I-like antigen recognition-like domain-containing protein</fullName>
    </recommendedName>
</protein>
<dbReference type="GO" id="GO:0002474">
    <property type="term" value="P:antigen processing and presentation of peptide antigen via MHC class I"/>
    <property type="evidence" value="ECO:0007669"/>
    <property type="project" value="UniProtKB-KW"/>
</dbReference>
<evidence type="ECO:0000256" key="5">
    <source>
        <dbReference type="ARBA" id="ARBA00022859"/>
    </source>
</evidence>
<dbReference type="GO" id="GO:0042612">
    <property type="term" value="C:MHC class I protein complex"/>
    <property type="evidence" value="ECO:0007669"/>
    <property type="project" value="UniProtKB-KW"/>
</dbReference>
<dbReference type="InterPro" id="IPR011161">
    <property type="entry name" value="MHC_I-like_Ag-recog"/>
</dbReference>
<keyword evidence="13" id="KW-1185">Reference proteome</keyword>
<keyword evidence="2" id="KW-0490">MHC I</keyword>
<evidence type="ECO:0000313" key="13">
    <source>
        <dbReference type="Proteomes" id="UP000472274"/>
    </source>
</evidence>
<evidence type="ECO:0000256" key="10">
    <source>
        <dbReference type="SAM" id="SignalP"/>
    </source>
</evidence>
<dbReference type="AlphaFoldDB" id="A0A674IMC4"/>
<dbReference type="InParanoid" id="A0A674IMC4"/>
<dbReference type="GO" id="GO:0006955">
    <property type="term" value="P:immune response"/>
    <property type="evidence" value="ECO:0007669"/>
    <property type="project" value="TreeGrafter"/>
</dbReference>
<dbReference type="Pfam" id="PF00129">
    <property type="entry name" value="MHC_I"/>
    <property type="match status" value="1"/>
</dbReference>
<evidence type="ECO:0000256" key="7">
    <source>
        <dbReference type="ARBA" id="ARBA00023136"/>
    </source>
</evidence>
<reference evidence="12" key="1">
    <citation type="submission" date="2025-08" db="UniProtKB">
        <authorList>
            <consortium name="Ensembl"/>
        </authorList>
    </citation>
    <scope>IDENTIFICATION</scope>
</reference>
<evidence type="ECO:0000256" key="3">
    <source>
        <dbReference type="ARBA" id="ARBA00022692"/>
    </source>
</evidence>
<dbReference type="GO" id="GO:0009897">
    <property type="term" value="C:external side of plasma membrane"/>
    <property type="evidence" value="ECO:0007669"/>
    <property type="project" value="TreeGrafter"/>
</dbReference>
<evidence type="ECO:0000256" key="2">
    <source>
        <dbReference type="ARBA" id="ARBA00022451"/>
    </source>
</evidence>
<keyword evidence="4 10" id="KW-0732">Signal</keyword>
<dbReference type="InterPro" id="IPR050208">
    <property type="entry name" value="MHC_class-I_related"/>
</dbReference>
<dbReference type="Gene3D" id="3.30.500.10">
    <property type="entry name" value="MHC class I-like antigen recognition-like"/>
    <property type="match status" value="1"/>
</dbReference>
<dbReference type="InterPro" id="IPR037055">
    <property type="entry name" value="MHC_I-like_Ag-recog_sf"/>
</dbReference>
<evidence type="ECO:0000313" key="12">
    <source>
        <dbReference type="Ensembl" id="ENSTMTP00000008917.1"/>
    </source>
</evidence>
<feature type="domain" description="MHC class I-like antigen recognition-like" evidence="11">
    <location>
        <begin position="26"/>
        <end position="112"/>
    </location>
</feature>
<evidence type="ECO:0000256" key="1">
    <source>
        <dbReference type="ARBA" id="ARBA00004479"/>
    </source>
</evidence>
<evidence type="ECO:0000256" key="9">
    <source>
        <dbReference type="ARBA" id="ARBA00023180"/>
    </source>
</evidence>
<name>A0A674IMC4_9SAUR</name>
<reference evidence="12" key="2">
    <citation type="submission" date="2025-09" db="UniProtKB">
        <authorList>
            <consortium name="Ensembl"/>
        </authorList>
    </citation>
    <scope>IDENTIFICATION</scope>
</reference>
<keyword evidence="5" id="KW-0391">Immunity</keyword>
<proteinExistence type="predicted"/>
<dbReference type="PANTHER" id="PTHR16675:SF242">
    <property type="entry name" value="MAJOR HISTOCOMPATIBILITY COMPLEX CLASS I-RELATED GENE PROTEIN"/>
    <property type="match status" value="1"/>
</dbReference>
<evidence type="ECO:0000259" key="11">
    <source>
        <dbReference type="Pfam" id="PF00129"/>
    </source>
</evidence>
<keyword evidence="8" id="KW-1015">Disulfide bond</keyword>
<dbReference type="PANTHER" id="PTHR16675">
    <property type="entry name" value="MHC CLASS I-RELATED"/>
    <property type="match status" value="1"/>
</dbReference>
<evidence type="ECO:0000256" key="8">
    <source>
        <dbReference type="ARBA" id="ARBA00023157"/>
    </source>
</evidence>
<accession>A0A674IMC4</accession>
<keyword evidence="3" id="KW-0812">Transmembrane</keyword>
<comment type="subcellular location">
    <subcellularLocation>
        <location evidence="1">Membrane</location>
        <topology evidence="1">Single-pass type I membrane protein</topology>
    </subcellularLocation>
</comment>
<feature type="chain" id="PRO_5025333518" description="MHC class I-like antigen recognition-like domain-containing protein" evidence="10">
    <location>
        <begin position="28"/>
        <end position="113"/>
    </location>
</feature>
<keyword evidence="9" id="KW-0325">Glycoprotein</keyword>
<feature type="signal peptide" evidence="10">
    <location>
        <begin position="1"/>
        <end position="27"/>
    </location>
</feature>
<organism evidence="12 13">
    <name type="scientific">Terrapene triunguis</name>
    <name type="common">Three-toed box turtle</name>
    <dbReference type="NCBI Taxonomy" id="2587831"/>
    <lineage>
        <taxon>Eukaryota</taxon>
        <taxon>Metazoa</taxon>
        <taxon>Chordata</taxon>
        <taxon>Craniata</taxon>
        <taxon>Vertebrata</taxon>
        <taxon>Euteleostomi</taxon>
        <taxon>Archelosauria</taxon>
        <taxon>Testudinata</taxon>
        <taxon>Testudines</taxon>
        <taxon>Cryptodira</taxon>
        <taxon>Durocryptodira</taxon>
        <taxon>Testudinoidea</taxon>
        <taxon>Emydidae</taxon>
        <taxon>Terrapene</taxon>
    </lineage>
</organism>